<sequence length="196" mass="22198">MADDAVPDAYETLDSHAALVAWSRRYAHTQTETTDLAVDLSRVEWEVSTRAKRRAAAVKRPRIPDAAVGTPVDWSSHDATADPHPPTCTVSLTWEAAQSFDREEWAATLRHELVHVEQFQRFGTTNHGSRFKHRAETLDTPVKCRRFATPKFVLSCGDCEQVVARRYRDCKLVREHSQYQSSCCAAALRCQRVNSQ</sequence>
<reference evidence="3" key="1">
    <citation type="submission" date="2016-10" db="EMBL/GenBank/DDBJ databases">
        <authorList>
            <person name="Varghese N."/>
            <person name="Submissions S."/>
        </authorList>
    </citation>
    <scope>NUCLEOTIDE SEQUENCE [LARGE SCALE GENOMIC DNA]</scope>
    <source>
        <strain evidence="3">CGMCC 1.10119</strain>
    </source>
</reference>
<dbReference type="InterPro" id="IPR006640">
    <property type="entry name" value="SprT-like_domain"/>
</dbReference>
<accession>A0A1G9XHK7</accession>
<proteinExistence type="predicted"/>
<name>A0A1G9XHK7_9EURY</name>
<gene>
    <name evidence="2" type="ORF">SAMN04487949_2985</name>
</gene>
<dbReference type="GO" id="GO:0006950">
    <property type="term" value="P:response to stress"/>
    <property type="evidence" value="ECO:0007669"/>
    <property type="project" value="UniProtKB-ARBA"/>
</dbReference>
<dbReference type="Pfam" id="PF10263">
    <property type="entry name" value="SprT-like"/>
    <property type="match status" value="1"/>
</dbReference>
<evidence type="ECO:0000313" key="3">
    <source>
        <dbReference type="Proteomes" id="UP000199451"/>
    </source>
</evidence>
<protein>
    <submittedName>
        <fullName evidence="2">SprT-like family protein</fullName>
    </submittedName>
</protein>
<feature type="domain" description="SprT-like" evidence="1">
    <location>
        <begin position="34"/>
        <end position="140"/>
    </location>
</feature>
<evidence type="ECO:0000259" key="1">
    <source>
        <dbReference type="Pfam" id="PF10263"/>
    </source>
</evidence>
<keyword evidence="3" id="KW-1185">Reference proteome</keyword>
<organism evidence="2 3">
    <name type="scientific">Halogranum gelatinilyticum</name>
    <dbReference type="NCBI Taxonomy" id="660521"/>
    <lineage>
        <taxon>Archaea</taxon>
        <taxon>Methanobacteriati</taxon>
        <taxon>Methanobacteriota</taxon>
        <taxon>Stenosarchaea group</taxon>
        <taxon>Halobacteria</taxon>
        <taxon>Halobacteriales</taxon>
        <taxon>Haloferacaceae</taxon>
    </lineage>
</organism>
<dbReference type="Proteomes" id="UP000199451">
    <property type="component" value="Unassembled WGS sequence"/>
</dbReference>
<evidence type="ECO:0000313" key="2">
    <source>
        <dbReference type="EMBL" id="SDM95916.1"/>
    </source>
</evidence>
<dbReference type="EMBL" id="FNHL01000004">
    <property type="protein sequence ID" value="SDM95916.1"/>
    <property type="molecule type" value="Genomic_DNA"/>
</dbReference>
<dbReference type="AlphaFoldDB" id="A0A1G9XHK7"/>